<protein>
    <recommendedName>
        <fullName evidence="8">Cytosine-specific methyltransferase</fullName>
        <ecNumber evidence="8">2.1.1.37</ecNumber>
    </recommendedName>
</protein>
<keyword evidence="3 6" id="KW-0949">S-adenosyl-L-methionine</keyword>
<evidence type="ECO:0000256" key="7">
    <source>
        <dbReference type="RuleBase" id="RU000416"/>
    </source>
</evidence>
<keyword evidence="2 6" id="KW-0808">Transferase</keyword>
<comment type="catalytic activity">
    <reaction evidence="5 8">
        <text>a 2'-deoxycytidine in DNA + S-adenosyl-L-methionine = a 5-methyl-2'-deoxycytidine in DNA + S-adenosyl-L-homocysteine + H(+)</text>
        <dbReference type="Rhea" id="RHEA:13681"/>
        <dbReference type="Rhea" id="RHEA-COMP:11369"/>
        <dbReference type="Rhea" id="RHEA-COMP:11370"/>
        <dbReference type="ChEBI" id="CHEBI:15378"/>
        <dbReference type="ChEBI" id="CHEBI:57856"/>
        <dbReference type="ChEBI" id="CHEBI:59789"/>
        <dbReference type="ChEBI" id="CHEBI:85452"/>
        <dbReference type="ChEBI" id="CHEBI:85454"/>
        <dbReference type="EC" id="2.1.1.37"/>
    </reaction>
</comment>
<evidence type="ECO:0000256" key="2">
    <source>
        <dbReference type="ARBA" id="ARBA00022679"/>
    </source>
</evidence>
<sequence length="397" mass="43847">MSIAGLFSGIGGLELPFHQRNVPTELLCDVWDSSRTVLQSHFPDVPVWEDIANLEHLPDGVEIVTAGFPCTDLSQAGRTAGISGKESGLVSHVFRLLESRDLEWLVLENVRNMLALNKGQAMAFLVSKLEELGFSWAYRLVNSQFSGVPQRRHRVLFVASRRHDPRNVLFADDAGEPGNSHLRSDAYGFYWTEGLRGLGWAQDAVPPLKGGSGLGIPSPPGIWLPDNAPGMKLVIPSIEDAEVLQGFERGWTEKAQVGSKKGPRWKLVGNAVTVGVSDWLVGRLYNLGDVVVESSLLRPGSRWPDAAYGANGQIWEFKASHWPVQRTYQHLTDVLTPEVLSPLSHRASAGFLKRALRSSLRFNSDFLSDVKEHVELTTPQSKDIVSQRPHLRKIANA</sequence>
<keyword evidence="1 6" id="KW-0489">Methyltransferase</keyword>
<evidence type="ECO:0000256" key="5">
    <source>
        <dbReference type="ARBA" id="ARBA00047422"/>
    </source>
</evidence>
<organism evidence="9">
    <name type="scientific">Salinicola endophyticus</name>
    <dbReference type="NCBI Taxonomy" id="1949083"/>
    <lineage>
        <taxon>Bacteria</taxon>
        <taxon>Pseudomonadati</taxon>
        <taxon>Pseudomonadota</taxon>
        <taxon>Gammaproteobacteria</taxon>
        <taxon>Oceanospirillales</taxon>
        <taxon>Halomonadaceae</taxon>
        <taxon>Salinicola</taxon>
    </lineage>
</organism>
<evidence type="ECO:0000256" key="3">
    <source>
        <dbReference type="ARBA" id="ARBA00022691"/>
    </source>
</evidence>
<evidence type="ECO:0000256" key="1">
    <source>
        <dbReference type="ARBA" id="ARBA00022603"/>
    </source>
</evidence>
<dbReference type="InterPro" id="IPR018117">
    <property type="entry name" value="C5_DNA_meth_AS"/>
</dbReference>
<dbReference type="RefSeq" id="WP_353980683.1">
    <property type="nucleotide sequence ID" value="NZ_CP159578.1"/>
</dbReference>
<dbReference type="GO" id="GO:0003886">
    <property type="term" value="F:DNA (cytosine-5-)-methyltransferase activity"/>
    <property type="evidence" value="ECO:0007669"/>
    <property type="project" value="UniProtKB-EC"/>
</dbReference>
<dbReference type="Pfam" id="PF00145">
    <property type="entry name" value="DNA_methylase"/>
    <property type="match status" value="1"/>
</dbReference>
<dbReference type="SUPFAM" id="SSF53335">
    <property type="entry name" value="S-adenosyl-L-methionine-dependent methyltransferases"/>
    <property type="match status" value="1"/>
</dbReference>
<dbReference type="InterPro" id="IPR050750">
    <property type="entry name" value="C5-MTase"/>
</dbReference>
<dbReference type="GO" id="GO:0009307">
    <property type="term" value="P:DNA restriction-modification system"/>
    <property type="evidence" value="ECO:0007669"/>
    <property type="project" value="UniProtKB-KW"/>
</dbReference>
<keyword evidence="4" id="KW-0680">Restriction system</keyword>
<name>A0AB74UF59_9GAMM</name>
<dbReference type="PRINTS" id="PR00105">
    <property type="entry name" value="C5METTRFRASE"/>
</dbReference>
<proteinExistence type="inferred from homology"/>
<dbReference type="InterPro" id="IPR029063">
    <property type="entry name" value="SAM-dependent_MTases_sf"/>
</dbReference>
<dbReference type="GO" id="GO:0032259">
    <property type="term" value="P:methylation"/>
    <property type="evidence" value="ECO:0007669"/>
    <property type="project" value="UniProtKB-KW"/>
</dbReference>
<dbReference type="EMBL" id="CP159578">
    <property type="protein sequence ID" value="XCJ79773.1"/>
    <property type="molecule type" value="Genomic_DNA"/>
</dbReference>
<comment type="similarity">
    <text evidence="6 7">Belongs to the class I-like SAM-binding methyltransferase superfamily. C5-methyltransferase family.</text>
</comment>
<dbReference type="PANTHER" id="PTHR46098:SF1">
    <property type="entry name" value="TRNA (CYTOSINE(38)-C(5))-METHYLTRANSFERASE"/>
    <property type="match status" value="1"/>
</dbReference>
<gene>
    <name evidence="9" type="primary">dcm</name>
    <name evidence="9" type="ORF">ABV408_00935</name>
</gene>
<dbReference type="InterPro" id="IPR001525">
    <property type="entry name" value="C5_MeTfrase"/>
</dbReference>
<dbReference type="PANTHER" id="PTHR46098">
    <property type="entry name" value="TRNA (CYTOSINE(38)-C(5))-METHYLTRANSFERASE"/>
    <property type="match status" value="1"/>
</dbReference>
<dbReference type="Gene3D" id="3.40.50.150">
    <property type="entry name" value="Vaccinia Virus protein VP39"/>
    <property type="match status" value="1"/>
</dbReference>
<evidence type="ECO:0000313" key="9">
    <source>
        <dbReference type="EMBL" id="XCJ79773.1"/>
    </source>
</evidence>
<reference evidence="9" key="1">
    <citation type="submission" date="2024-06" db="EMBL/GenBank/DDBJ databases">
        <title>Complete genome of Salinicola endophyticus HNIBRBA4755.</title>
        <authorList>
            <person name="Shin S.Y."/>
            <person name="Kang H."/>
            <person name="Song J."/>
        </authorList>
    </citation>
    <scope>NUCLEOTIDE SEQUENCE</scope>
    <source>
        <strain evidence="9">HNIBRBA4755</strain>
    </source>
</reference>
<dbReference type="AlphaFoldDB" id="A0AB74UF59"/>
<accession>A0AB74UF59</accession>
<dbReference type="PROSITE" id="PS51679">
    <property type="entry name" value="SAM_MT_C5"/>
    <property type="match status" value="1"/>
</dbReference>
<dbReference type="PROSITE" id="PS00094">
    <property type="entry name" value="C5_MTASE_1"/>
    <property type="match status" value="1"/>
</dbReference>
<evidence type="ECO:0000256" key="8">
    <source>
        <dbReference type="RuleBase" id="RU000417"/>
    </source>
</evidence>
<evidence type="ECO:0000256" key="6">
    <source>
        <dbReference type="PROSITE-ProRule" id="PRU01016"/>
    </source>
</evidence>
<dbReference type="EC" id="2.1.1.37" evidence="8"/>
<dbReference type="NCBIfam" id="TIGR00675">
    <property type="entry name" value="dcm"/>
    <property type="match status" value="1"/>
</dbReference>
<feature type="active site" evidence="6">
    <location>
        <position position="70"/>
    </location>
</feature>
<evidence type="ECO:0000256" key="4">
    <source>
        <dbReference type="ARBA" id="ARBA00022747"/>
    </source>
</evidence>